<proteinExistence type="predicted"/>
<dbReference type="STRING" id="1802694.A2918_02320"/>
<dbReference type="EMBL" id="MGKI01000011">
    <property type="protein sequence ID" value="OGN22574.1"/>
    <property type="molecule type" value="Genomic_DNA"/>
</dbReference>
<evidence type="ECO:0000313" key="3">
    <source>
        <dbReference type="Proteomes" id="UP000178227"/>
    </source>
</evidence>
<keyword evidence="1" id="KW-1133">Transmembrane helix</keyword>
<evidence type="ECO:0000256" key="1">
    <source>
        <dbReference type="SAM" id="Phobius"/>
    </source>
</evidence>
<protein>
    <submittedName>
        <fullName evidence="2">Uncharacterized protein</fullName>
    </submittedName>
</protein>
<evidence type="ECO:0000313" key="2">
    <source>
        <dbReference type="EMBL" id="OGN22574.1"/>
    </source>
</evidence>
<accession>A0A1F8GB14</accession>
<keyword evidence="1" id="KW-0472">Membrane</keyword>
<gene>
    <name evidence="2" type="ORF">A2918_02320</name>
</gene>
<dbReference type="AlphaFoldDB" id="A0A1F8GB14"/>
<feature type="transmembrane region" description="Helical" evidence="1">
    <location>
        <begin position="79"/>
        <end position="109"/>
    </location>
</feature>
<reference evidence="2 3" key="1">
    <citation type="journal article" date="2016" name="Nat. Commun.">
        <title>Thousands of microbial genomes shed light on interconnected biogeochemical processes in an aquifer system.</title>
        <authorList>
            <person name="Anantharaman K."/>
            <person name="Brown C.T."/>
            <person name="Hug L.A."/>
            <person name="Sharon I."/>
            <person name="Castelle C.J."/>
            <person name="Probst A.J."/>
            <person name="Thomas B.C."/>
            <person name="Singh A."/>
            <person name="Wilkins M.J."/>
            <person name="Karaoz U."/>
            <person name="Brodie E.L."/>
            <person name="Williams K.H."/>
            <person name="Hubbard S.S."/>
            <person name="Banfield J.F."/>
        </authorList>
    </citation>
    <scope>NUCLEOTIDE SEQUENCE [LARGE SCALE GENOMIC DNA]</scope>
</reference>
<comment type="caution">
    <text evidence="2">The sequence shown here is derived from an EMBL/GenBank/DDBJ whole genome shotgun (WGS) entry which is preliminary data.</text>
</comment>
<dbReference type="Proteomes" id="UP000178227">
    <property type="component" value="Unassembled WGS sequence"/>
</dbReference>
<keyword evidence="1" id="KW-0812">Transmembrane</keyword>
<name>A0A1F8GB14_9BACT</name>
<sequence length="152" mass="16883">MGKLELNISQSFQIKTERGLTASLHLAAGAATGVAIQKYLSLDASLPERAFCAFVAGLLSHIFLDAFPHQEYSSGGRVLWAFILGETGLVFALVLIPVDNFVAGTIIFFWDGWRRLTRCFGIAVYLFFQATMACRFKCYLSPWRSRHGAVKL</sequence>
<organism evidence="2 3">
    <name type="scientific">Candidatus Yanofskybacteria bacterium RIFCSPLOWO2_01_FULL_42_49</name>
    <dbReference type="NCBI Taxonomy" id="1802694"/>
    <lineage>
        <taxon>Bacteria</taxon>
        <taxon>Candidatus Yanofskyibacteriota</taxon>
    </lineage>
</organism>